<dbReference type="STRING" id="187420.MTH_1786"/>
<dbReference type="EMBL" id="AE000666">
    <property type="protein sequence ID" value="AAB86252.1"/>
    <property type="molecule type" value="Genomic_DNA"/>
</dbReference>
<keyword evidence="2" id="KW-1185">Reference proteome</keyword>
<accession>O27814</accession>
<dbReference type="InParanoid" id="O27814"/>
<dbReference type="AlphaFoldDB" id="O27814"/>
<dbReference type="EnsemblBacteria" id="AAB86252">
    <property type="protein sequence ID" value="AAB86252"/>
    <property type="gene ID" value="MTH_1786"/>
</dbReference>
<dbReference type="GeneID" id="70676413"/>
<name>O27814_METTH</name>
<dbReference type="PaxDb" id="187420-MTH_1786"/>
<dbReference type="KEGG" id="mth:MTH_1786"/>
<sequence>MTGECRKDGAPRIESALKHFLHGDECCFECRLLSSILGLIVKRGADAFGVKEEDIREQMHDQYWFRGLISVLRGIGFSVLTGHSYPEPPSRLYGTLQSAAT</sequence>
<evidence type="ECO:0000313" key="1">
    <source>
        <dbReference type="EMBL" id="AAB86252.1"/>
    </source>
</evidence>
<dbReference type="HOGENOM" id="CLU_2285091_0_0_2"/>
<organism evidence="1 2">
    <name type="scientific">Methanothermobacter thermautotrophicus (strain ATCC 29096 / DSM 1053 / JCM 10044 / NBRC 100330 / Delta H)</name>
    <name type="common">Methanobacterium thermoautotrophicum</name>
    <dbReference type="NCBI Taxonomy" id="187420"/>
    <lineage>
        <taxon>Archaea</taxon>
        <taxon>Methanobacteriati</taxon>
        <taxon>Methanobacteriota</taxon>
        <taxon>Methanomada group</taxon>
        <taxon>Methanobacteria</taxon>
        <taxon>Methanobacteriales</taxon>
        <taxon>Methanobacteriaceae</taxon>
        <taxon>Methanothermobacter</taxon>
    </lineage>
</organism>
<reference evidence="1 2" key="1">
    <citation type="journal article" date="1997" name="J. Bacteriol.">
        <title>Complete genome sequence of Methanobacterium thermoautotrophicum deltaH: functional analysis and comparative genomics.</title>
        <authorList>
            <person name="Smith D.R."/>
            <person name="Doucette-Stamm L.A."/>
            <person name="Deloughery C."/>
            <person name="Lee H.-M."/>
            <person name="Dubois J."/>
            <person name="Aldredge T."/>
            <person name="Bashirzadeh R."/>
            <person name="Blakely D."/>
            <person name="Cook R."/>
            <person name="Gilbert K."/>
            <person name="Harrison D."/>
            <person name="Hoang L."/>
            <person name="Keagle P."/>
            <person name="Lumm W."/>
            <person name="Pothier B."/>
            <person name="Qiu D."/>
            <person name="Spadafora R."/>
            <person name="Vicare R."/>
            <person name="Wang Y."/>
            <person name="Wierzbowski J."/>
            <person name="Gibson R."/>
            <person name="Jiwani N."/>
            <person name="Caruso A."/>
            <person name="Bush D."/>
            <person name="Safer H."/>
            <person name="Patwell D."/>
            <person name="Prabhakar S."/>
            <person name="McDougall S."/>
            <person name="Shimer G."/>
            <person name="Goyal A."/>
            <person name="Pietrovski S."/>
            <person name="Church G.M."/>
            <person name="Daniels C.J."/>
            <person name="Mao J.-i."/>
            <person name="Rice P."/>
            <person name="Nolling J."/>
            <person name="Reeve J.N."/>
        </authorList>
    </citation>
    <scope>NUCLEOTIDE SEQUENCE [LARGE SCALE GENOMIC DNA]</scope>
    <source>
        <strain evidence="2">ATCC 29096 / DSM 1053 / JCM 10044 / NBRC 100330 / Delta H</strain>
    </source>
</reference>
<evidence type="ECO:0000313" key="2">
    <source>
        <dbReference type="Proteomes" id="UP000005223"/>
    </source>
</evidence>
<gene>
    <name evidence="1" type="ordered locus">MTH_1786</name>
</gene>
<dbReference type="RefSeq" id="WP_010877388.1">
    <property type="nucleotide sequence ID" value="NC_000916.1"/>
</dbReference>
<proteinExistence type="predicted"/>
<protein>
    <submittedName>
        <fullName evidence="1">Uncharacterized protein</fullName>
    </submittedName>
</protein>
<dbReference type="Proteomes" id="UP000005223">
    <property type="component" value="Chromosome"/>
</dbReference>
<dbReference type="PIR" id="E69105">
    <property type="entry name" value="E69105"/>
</dbReference>